<protein>
    <recommendedName>
        <fullName evidence="1">DNA methylase adenine-specific domain-containing protein</fullName>
    </recommendedName>
</protein>
<reference evidence="2 3" key="1">
    <citation type="submission" date="2015-09" db="EMBL/GenBank/DDBJ databases">
        <title>Draft genome sequence of Kouleothrix aurantiaca JCM 19913.</title>
        <authorList>
            <person name="Hemp J."/>
        </authorList>
    </citation>
    <scope>NUCLEOTIDE SEQUENCE [LARGE SCALE GENOMIC DNA]</scope>
    <source>
        <strain evidence="2 3">COM-B</strain>
    </source>
</reference>
<dbReference type="GO" id="GO:0003677">
    <property type="term" value="F:DNA binding"/>
    <property type="evidence" value="ECO:0007669"/>
    <property type="project" value="InterPro"/>
</dbReference>
<dbReference type="GO" id="GO:0008170">
    <property type="term" value="F:N-methyltransferase activity"/>
    <property type="evidence" value="ECO:0007669"/>
    <property type="project" value="InterPro"/>
</dbReference>
<dbReference type="EMBL" id="LJCR01001940">
    <property type="protein sequence ID" value="KPV49484.1"/>
    <property type="molecule type" value="Genomic_DNA"/>
</dbReference>
<keyword evidence="3" id="KW-1185">Reference proteome</keyword>
<dbReference type="SUPFAM" id="SSF53335">
    <property type="entry name" value="S-adenosyl-L-methionine-dependent methyltransferases"/>
    <property type="match status" value="1"/>
</dbReference>
<organism evidence="2 3">
    <name type="scientific">Kouleothrix aurantiaca</name>
    <dbReference type="NCBI Taxonomy" id="186479"/>
    <lineage>
        <taxon>Bacteria</taxon>
        <taxon>Bacillati</taxon>
        <taxon>Chloroflexota</taxon>
        <taxon>Chloroflexia</taxon>
        <taxon>Chloroflexales</taxon>
        <taxon>Roseiflexineae</taxon>
        <taxon>Roseiflexaceae</taxon>
        <taxon>Kouleothrix</taxon>
    </lineage>
</organism>
<sequence>LELDRAFARRLDAICAESVEAFMILTLGEAQGQRPDEGALPLHHAVAGFVDAWDALGRDLRQLVTLSPSAQILHLWIWALNTENPVRQHWLLAAIARIIEVDADLAERLSTAIADAPDLRRIAIARWDLDAVSEGERRWMVEQVIYHAYTAFQPVGCYDPAAGACTLLLHMAELLAQQGYRYTIDLGLISFFGQEKDYRVWMMGSANCMLHGLNGHRLKVARARAVGAIQLLQRGRAALLDGVPADAGEEQIAEIARMICQVDLSIRAYEDGDARDQKLTVTPDRYERALAEVRSVLAGRRTEPVILEPAALIKAAA</sequence>
<proteinExistence type="predicted"/>
<evidence type="ECO:0000313" key="3">
    <source>
        <dbReference type="Proteomes" id="UP000050509"/>
    </source>
</evidence>
<dbReference type="Gene3D" id="3.40.50.150">
    <property type="entry name" value="Vaccinia Virus protein VP39"/>
    <property type="match status" value="1"/>
</dbReference>
<dbReference type="AlphaFoldDB" id="A0A0P9H6H7"/>
<feature type="non-terminal residue" evidence="2">
    <location>
        <position position="1"/>
    </location>
</feature>
<dbReference type="InterPro" id="IPR029063">
    <property type="entry name" value="SAM-dependent_MTases_sf"/>
</dbReference>
<evidence type="ECO:0000259" key="1">
    <source>
        <dbReference type="Pfam" id="PF02384"/>
    </source>
</evidence>
<comment type="caution">
    <text evidence="2">The sequence shown here is derived from an EMBL/GenBank/DDBJ whole genome shotgun (WGS) entry which is preliminary data.</text>
</comment>
<evidence type="ECO:0000313" key="2">
    <source>
        <dbReference type="EMBL" id="KPV49484.1"/>
    </source>
</evidence>
<feature type="domain" description="DNA methylase adenine-specific" evidence="1">
    <location>
        <begin position="156"/>
        <end position="222"/>
    </location>
</feature>
<accession>A0A0P9H6H7</accession>
<dbReference type="InterPro" id="IPR003356">
    <property type="entry name" value="DNA_methylase_A-5"/>
</dbReference>
<dbReference type="Pfam" id="PF02384">
    <property type="entry name" value="N6_Mtase"/>
    <property type="match status" value="1"/>
</dbReference>
<gene>
    <name evidence="2" type="ORF">SE17_32380</name>
</gene>
<name>A0A0P9H6H7_9CHLR</name>
<dbReference type="Proteomes" id="UP000050509">
    <property type="component" value="Unassembled WGS sequence"/>
</dbReference>